<dbReference type="Gene3D" id="2.160.20.80">
    <property type="entry name" value="E3 ubiquitin-protein ligase SopA"/>
    <property type="match status" value="1"/>
</dbReference>
<comment type="caution">
    <text evidence="1">The sequence shown here is derived from an EMBL/GenBank/DDBJ whole genome shotgun (WGS) entry which is preliminary data.</text>
</comment>
<evidence type="ECO:0000313" key="2">
    <source>
        <dbReference type="Proteomes" id="UP000603708"/>
    </source>
</evidence>
<dbReference type="AlphaFoldDB" id="A0A919KSG6"/>
<evidence type="ECO:0000313" key="1">
    <source>
        <dbReference type="EMBL" id="GHH70707.1"/>
    </source>
</evidence>
<protein>
    <recommendedName>
        <fullName evidence="3">Pentapeptide repeat-containing protein</fullName>
    </recommendedName>
</protein>
<dbReference type="InterPro" id="IPR001646">
    <property type="entry name" value="5peptide_repeat"/>
</dbReference>
<dbReference type="EMBL" id="BNCD01000001">
    <property type="protein sequence ID" value="GHH70707.1"/>
    <property type="molecule type" value="Genomic_DNA"/>
</dbReference>
<reference evidence="1" key="2">
    <citation type="submission" date="2020-09" db="EMBL/GenBank/DDBJ databases">
        <authorList>
            <person name="Sun Q."/>
            <person name="Ohkuma M."/>
        </authorList>
    </citation>
    <scope>NUCLEOTIDE SEQUENCE</scope>
    <source>
        <strain evidence="1">JCM 5069</strain>
    </source>
</reference>
<sequence>MGARMEDVILDNVLFERCKLDYSTLTGVRAAGPVIFSQCSLRETTFTTTDLGRALFDACNLRQAEFDGGRYRGLDLRGNDLSQLRGIASLKQVIIERAQTLQLAEALAAELDVTYGEDLDDA</sequence>
<dbReference type="SUPFAM" id="SSF141571">
    <property type="entry name" value="Pentapeptide repeat-like"/>
    <property type="match status" value="1"/>
</dbReference>
<keyword evidence="2" id="KW-1185">Reference proteome</keyword>
<dbReference type="RefSeq" id="WP_189929165.1">
    <property type="nucleotide sequence ID" value="NZ_BNCD01000001.1"/>
</dbReference>
<name>A0A919KSG6_9ACTN</name>
<gene>
    <name evidence="1" type="ORF">GCM10018793_05160</name>
</gene>
<organism evidence="1 2">
    <name type="scientific">Streptomyces sulfonofaciens</name>
    <dbReference type="NCBI Taxonomy" id="68272"/>
    <lineage>
        <taxon>Bacteria</taxon>
        <taxon>Bacillati</taxon>
        <taxon>Actinomycetota</taxon>
        <taxon>Actinomycetes</taxon>
        <taxon>Kitasatosporales</taxon>
        <taxon>Streptomycetaceae</taxon>
        <taxon>Streptomyces</taxon>
    </lineage>
</organism>
<reference evidence="1" key="1">
    <citation type="journal article" date="2014" name="Int. J. Syst. Evol. Microbiol.">
        <title>Complete genome sequence of Corynebacterium casei LMG S-19264T (=DSM 44701T), isolated from a smear-ripened cheese.</title>
        <authorList>
            <consortium name="US DOE Joint Genome Institute (JGI-PGF)"/>
            <person name="Walter F."/>
            <person name="Albersmeier A."/>
            <person name="Kalinowski J."/>
            <person name="Ruckert C."/>
        </authorList>
    </citation>
    <scope>NUCLEOTIDE SEQUENCE</scope>
    <source>
        <strain evidence="1">JCM 5069</strain>
    </source>
</reference>
<evidence type="ECO:0008006" key="3">
    <source>
        <dbReference type="Google" id="ProtNLM"/>
    </source>
</evidence>
<dbReference type="Proteomes" id="UP000603708">
    <property type="component" value="Unassembled WGS sequence"/>
</dbReference>
<proteinExistence type="predicted"/>
<accession>A0A919KSG6</accession>
<dbReference type="Pfam" id="PF13599">
    <property type="entry name" value="Pentapeptide_4"/>
    <property type="match status" value="1"/>
</dbReference>